<comment type="similarity">
    <text evidence="1 6">Belongs to the polypeptide deformylase family.</text>
</comment>
<comment type="function">
    <text evidence="6">Removes the formyl group from the N-terminal Met of newly synthesized proteins. Requires at least a dipeptide for an efficient rate of reaction. N-terminal L-methionine is a prerequisite for activity but the enzyme has broad specificity at other positions.</text>
</comment>
<feature type="active site" evidence="6">
    <location>
        <position position="164"/>
    </location>
</feature>
<dbReference type="HAMAP" id="MF_00163">
    <property type="entry name" value="Pep_deformylase"/>
    <property type="match status" value="1"/>
</dbReference>
<dbReference type="InterPro" id="IPR036821">
    <property type="entry name" value="Peptide_deformylase_sf"/>
</dbReference>
<protein>
    <recommendedName>
        <fullName evidence="6">Peptide deformylase</fullName>
        <shortName evidence="6">PDF</shortName>
        <ecNumber evidence="6">3.5.1.88</ecNumber>
    </recommendedName>
    <alternativeName>
        <fullName evidence="6">Polypeptide deformylase</fullName>
    </alternativeName>
</protein>
<proteinExistence type="inferred from homology"/>
<dbReference type="CDD" id="cd00487">
    <property type="entry name" value="Pep_deformylase"/>
    <property type="match status" value="1"/>
</dbReference>
<keyword evidence="4 6" id="KW-0648">Protein biosynthesis</keyword>
<organism evidence="7 8">
    <name type="scientific">Paenibacillus pseudetheri</name>
    <dbReference type="NCBI Taxonomy" id="2897682"/>
    <lineage>
        <taxon>Bacteria</taxon>
        <taxon>Bacillati</taxon>
        <taxon>Bacillota</taxon>
        <taxon>Bacilli</taxon>
        <taxon>Bacillales</taxon>
        <taxon>Paenibacillaceae</taxon>
        <taxon>Paenibacillus</taxon>
    </lineage>
</organism>
<feature type="binding site" evidence="6">
    <location>
        <position position="167"/>
    </location>
    <ligand>
        <name>Fe cation</name>
        <dbReference type="ChEBI" id="CHEBI:24875"/>
    </ligand>
</feature>
<name>A0ABN8FKW2_9BACL</name>
<keyword evidence="5 6" id="KW-0408">Iron</keyword>
<dbReference type="GO" id="GO:0042586">
    <property type="term" value="F:peptide deformylase activity"/>
    <property type="evidence" value="ECO:0007669"/>
    <property type="project" value="UniProtKB-EC"/>
</dbReference>
<dbReference type="Pfam" id="PF01327">
    <property type="entry name" value="Pep_deformylase"/>
    <property type="match status" value="1"/>
</dbReference>
<evidence type="ECO:0000256" key="1">
    <source>
        <dbReference type="ARBA" id="ARBA00010759"/>
    </source>
</evidence>
<reference evidence="7" key="1">
    <citation type="submission" date="2021-12" db="EMBL/GenBank/DDBJ databases">
        <authorList>
            <person name="Criscuolo A."/>
        </authorList>
    </citation>
    <scope>NUCLEOTIDE SEQUENCE</scope>
    <source>
        <strain evidence="7">CIP111894</strain>
    </source>
</reference>
<evidence type="ECO:0000256" key="2">
    <source>
        <dbReference type="ARBA" id="ARBA00022723"/>
    </source>
</evidence>
<dbReference type="InterPro" id="IPR023635">
    <property type="entry name" value="Peptide_deformylase"/>
</dbReference>
<dbReference type="PIRSF" id="PIRSF004749">
    <property type="entry name" value="Pep_def"/>
    <property type="match status" value="1"/>
</dbReference>
<dbReference type="NCBIfam" id="TIGR00079">
    <property type="entry name" value="pept_deformyl"/>
    <property type="match status" value="1"/>
</dbReference>
<sequence length="196" mass="22619">MSSSKFSAEYIITMDDIVREGHPVLRTVAQPVELPLQEEDRETLQCMLQFLKNSQDPEISEEYNLRSGVGLSANQIGLLKRMFVMYSTDERGRIVEHAWVNPKIISHSLTMVYLPESEGCLSVDRPVHGFVPRYESVKVKGYDLEGKEVVLKFKGYQAIIIQHEIDHLDGIMFYDRINKENPFKLPQGVEIRNLYE</sequence>
<keyword evidence="2 6" id="KW-0479">Metal-binding</keyword>
<evidence type="ECO:0000313" key="8">
    <source>
        <dbReference type="Proteomes" id="UP000838749"/>
    </source>
</evidence>
<accession>A0ABN8FKW2</accession>
<evidence type="ECO:0000313" key="7">
    <source>
        <dbReference type="EMBL" id="CAH1056328.1"/>
    </source>
</evidence>
<dbReference type="Proteomes" id="UP000838749">
    <property type="component" value="Unassembled WGS sequence"/>
</dbReference>
<dbReference type="PANTHER" id="PTHR10458">
    <property type="entry name" value="PEPTIDE DEFORMYLASE"/>
    <property type="match status" value="1"/>
</dbReference>
<evidence type="ECO:0000256" key="5">
    <source>
        <dbReference type="ARBA" id="ARBA00023004"/>
    </source>
</evidence>
<keyword evidence="8" id="KW-1185">Reference proteome</keyword>
<dbReference type="EMBL" id="CAKMAB010000011">
    <property type="protein sequence ID" value="CAH1056328.1"/>
    <property type="molecule type" value="Genomic_DNA"/>
</dbReference>
<keyword evidence="3 6" id="KW-0378">Hydrolase</keyword>
<feature type="binding site" evidence="6">
    <location>
        <position position="163"/>
    </location>
    <ligand>
        <name>Fe cation</name>
        <dbReference type="ChEBI" id="CHEBI:24875"/>
    </ligand>
</feature>
<comment type="caution">
    <text evidence="7">The sequence shown here is derived from an EMBL/GenBank/DDBJ whole genome shotgun (WGS) entry which is preliminary data.</text>
</comment>
<dbReference type="PRINTS" id="PR01576">
    <property type="entry name" value="PDEFORMYLASE"/>
</dbReference>
<feature type="binding site" evidence="6">
    <location>
        <position position="120"/>
    </location>
    <ligand>
        <name>Fe cation</name>
        <dbReference type="ChEBI" id="CHEBI:24875"/>
    </ligand>
</feature>
<evidence type="ECO:0000256" key="6">
    <source>
        <dbReference type="HAMAP-Rule" id="MF_00163"/>
    </source>
</evidence>
<evidence type="ECO:0000256" key="3">
    <source>
        <dbReference type="ARBA" id="ARBA00022801"/>
    </source>
</evidence>
<dbReference type="Gene3D" id="3.90.45.10">
    <property type="entry name" value="Peptide deformylase"/>
    <property type="match status" value="1"/>
</dbReference>
<evidence type="ECO:0000256" key="4">
    <source>
        <dbReference type="ARBA" id="ARBA00022917"/>
    </source>
</evidence>
<dbReference type="EC" id="3.5.1.88" evidence="6"/>
<dbReference type="PANTHER" id="PTHR10458:SF8">
    <property type="entry name" value="PEPTIDE DEFORMYLASE 2"/>
    <property type="match status" value="1"/>
</dbReference>
<comment type="cofactor">
    <cofactor evidence="6">
        <name>Fe(2+)</name>
        <dbReference type="ChEBI" id="CHEBI:29033"/>
    </cofactor>
    <text evidence="6">Binds 1 Fe(2+) ion.</text>
</comment>
<dbReference type="SUPFAM" id="SSF56420">
    <property type="entry name" value="Peptide deformylase"/>
    <property type="match status" value="1"/>
</dbReference>
<comment type="catalytic activity">
    <reaction evidence="6">
        <text>N-terminal N-formyl-L-methionyl-[peptide] + H2O = N-terminal L-methionyl-[peptide] + formate</text>
        <dbReference type="Rhea" id="RHEA:24420"/>
        <dbReference type="Rhea" id="RHEA-COMP:10639"/>
        <dbReference type="Rhea" id="RHEA-COMP:10640"/>
        <dbReference type="ChEBI" id="CHEBI:15377"/>
        <dbReference type="ChEBI" id="CHEBI:15740"/>
        <dbReference type="ChEBI" id="CHEBI:49298"/>
        <dbReference type="ChEBI" id="CHEBI:64731"/>
        <dbReference type="EC" id="3.5.1.88"/>
    </reaction>
</comment>
<gene>
    <name evidence="7" type="primary">def2</name>
    <name evidence="6" type="synonym">def</name>
    <name evidence="7" type="ORF">PAECIP111894_02481</name>
</gene>